<evidence type="ECO:0000313" key="2">
    <source>
        <dbReference type="EMBL" id="TDW07570.1"/>
    </source>
</evidence>
<comment type="caution">
    <text evidence="2">The sequence shown here is derived from an EMBL/GenBank/DDBJ whole genome shotgun (WGS) entry which is preliminary data.</text>
</comment>
<dbReference type="InterPro" id="IPR017853">
    <property type="entry name" value="GH"/>
</dbReference>
<name>A0A4R7Z8X5_9FIRM</name>
<organism evidence="2 3">
    <name type="scientific">Halanaerobium saccharolyticum</name>
    <dbReference type="NCBI Taxonomy" id="43595"/>
    <lineage>
        <taxon>Bacteria</taxon>
        <taxon>Bacillati</taxon>
        <taxon>Bacillota</taxon>
        <taxon>Clostridia</taxon>
        <taxon>Halanaerobiales</taxon>
        <taxon>Halanaerobiaceae</taxon>
        <taxon>Halanaerobium</taxon>
    </lineage>
</organism>
<dbReference type="Gene3D" id="2.60.40.1180">
    <property type="entry name" value="Golgi alpha-mannosidase II"/>
    <property type="match status" value="1"/>
</dbReference>
<dbReference type="Gene3D" id="3.20.20.80">
    <property type="entry name" value="Glycosidases"/>
    <property type="match status" value="1"/>
</dbReference>
<gene>
    <name evidence="2" type="ORF">C8C77_10139</name>
</gene>
<dbReference type="SUPFAM" id="SSF51011">
    <property type="entry name" value="Glycosyl hydrolase domain"/>
    <property type="match status" value="1"/>
</dbReference>
<accession>A0A4R7Z8X5</accession>
<dbReference type="InterPro" id="IPR013780">
    <property type="entry name" value="Glyco_hydro_b"/>
</dbReference>
<dbReference type="Pfam" id="PF00128">
    <property type="entry name" value="Alpha-amylase"/>
    <property type="match status" value="1"/>
</dbReference>
<protein>
    <submittedName>
        <fullName evidence="2">Maltogenic amylase-like enzyme</fullName>
    </submittedName>
</protein>
<dbReference type="GO" id="GO:0005975">
    <property type="term" value="P:carbohydrate metabolic process"/>
    <property type="evidence" value="ECO:0007669"/>
    <property type="project" value="InterPro"/>
</dbReference>
<dbReference type="InterPro" id="IPR006047">
    <property type="entry name" value="GH13_cat_dom"/>
</dbReference>
<dbReference type="AlphaFoldDB" id="A0A4R7Z8X5"/>
<sequence length="128" mass="15093">MVWLKVNPNYKEVNVEKVLADPDSLFYFYQKLIKLRQESIYAETLIDGSYQQLLEENQDSMAYFRIGSEKKVLVIANFRSEKINLELNYQIRKLILSNYTDGEGRLKAAQGKINYIFRPFETLVLEVE</sequence>
<feature type="domain" description="Glycosyl hydrolase family 13 catalytic" evidence="1">
    <location>
        <begin position="3"/>
        <end position="39"/>
    </location>
</feature>
<dbReference type="Proteomes" id="UP000294697">
    <property type="component" value="Unassembled WGS sequence"/>
</dbReference>
<evidence type="ECO:0000313" key="3">
    <source>
        <dbReference type="Proteomes" id="UP000294697"/>
    </source>
</evidence>
<dbReference type="EMBL" id="SODA01000001">
    <property type="protein sequence ID" value="TDW07570.1"/>
    <property type="molecule type" value="Genomic_DNA"/>
</dbReference>
<reference evidence="2 3" key="1">
    <citation type="submission" date="2019-03" db="EMBL/GenBank/DDBJ databases">
        <title>Subsurface microbial communities from deep shales in Ohio and West Virginia, USA.</title>
        <authorList>
            <person name="Wrighton K."/>
        </authorList>
    </citation>
    <scope>NUCLEOTIDE SEQUENCE [LARGE SCALE GENOMIC DNA]</scope>
    <source>
        <strain evidence="2 3">MSL9.2</strain>
    </source>
</reference>
<dbReference type="SUPFAM" id="SSF51445">
    <property type="entry name" value="(Trans)glycosidases"/>
    <property type="match status" value="1"/>
</dbReference>
<proteinExistence type="predicted"/>
<evidence type="ECO:0000259" key="1">
    <source>
        <dbReference type="Pfam" id="PF00128"/>
    </source>
</evidence>